<evidence type="ECO:0000313" key="1">
    <source>
        <dbReference type="EMBL" id="QHS96250.1"/>
    </source>
</evidence>
<accession>A0A6C0BVX8</accession>
<name>A0A6C0BVX8_9ZZZZ</name>
<protein>
    <submittedName>
        <fullName evidence="1">Uncharacterized protein</fullName>
    </submittedName>
</protein>
<dbReference type="AlphaFoldDB" id="A0A6C0BVX8"/>
<dbReference type="EMBL" id="MN739267">
    <property type="protein sequence ID" value="QHS96250.1"/>
    <property type="molecule type" value="Genomic_DNA"/>
</dbReference>
<sequence length="57" mass="6989">MQEFVNFDWMNYLNYYSELRKSGINTKVKAWNHWLLIGKKEGYIFFELELEKIQPKG</sequence>
<organism evidence="1">
    <name type="scientific">viral metagenome</name>
    <dbReference type="NCBI Taxonomy" id="1070528"/>
    <lineage>
        <taxon>unclassified sequences</taxon>
        <taxon>metagenomes</taxon>
        <taxon>organismal metagenomes</taxon>
    </lineage>
</organism>
<reference evidence="1" key="1">
    <citation type="journal article" date="2020" name="Nature">
        <title>Giant virus diversity and host interactions through global metagenomics.</title>
        <authorList>
            <person name="Schulz F."/>
            <person name="Roux S."/>
            <person name="Paez-Espino D."/>
            <person name="Jungbluth S."/>
            <person name="Walsh D.A."/>
            <person name="Denef V.J."/>
            <person name="McMahon K.D."/>
            <person name="Konstantinidis K.T."/>
            <person name="Eloe-Fadrosh E.A."/>
            <person name="Kyrpides N.C."/>
            <person name="Woyke T."/>
        </authorList>
    </citation>
    <scope>NUCLEOTIDE SEQUENCE</scope>
    <source>
        <strain evidence="1">GVMAG-M-3300019093-7</strain>
    </source>
</reference>
<proteinExistence type="predicted"/>